<protein>
    <submittedName>
        <fullName evidence="1">Uncharacterized protein</fullName>
    </submittedName>
</protein>
<reference evidence="1" key="1">
    <citation type="submission" date="2021-08" db="EMBL/GenBank/DDBJ databases">
        <title>The first chromosome-level gecko genome reveals the dynamic sex chromosomes of Neotropical dwarf geckos (Sphaerodactylidae: Sphaerodactylus).</title>
        <authorList>
            <person name="Pinto B.J."/>
            <person name="Keating S.E."/>
            <person name="Gamble T."/>
        </authorList>
    </citation>
    <scope>NUCLEOTIDE SEQUENCE</scope>
    <source>
        <strain evidence="1">TG3544</strain>
    </source>
</reference>
<proteinExistence type="predicted"/>
<evidence type="ECO:0000313" key="1">
    <source>
        <dbReference type="EMBL" id="KAH8010916.1"/>
    </source>
</evidence>
<dbReference type="EMBL" id="CM037624">
    <property type="protein sequence ID" value="KAH8010916.1"/>
    <property type="molecule type" value="Genomic_DNA"/>
</dbReference>
<dbReference type="Proteomes" id="UP000827872">
    <property type="component" value="Linkage Group LG11"/>
</dbReference>
<keyword evidence="2" id="KW-1185">Reference proteome</keyword>
<evidence type="ECO:0000313" key="2">
    <source>
        <dbReference type="Proteomes" id="UP000827872"/>
    </source>
</evidence>
<gene>
    <name evidence="1" type="ORF">K3G42_015891</name>
</gene>
<name>A0ACB8FV37_9SAUR</name>
<sequence length="201" mass="21257">MLAIPKSYIPPCPTCPSDNPFASHERNLLPSMASAENITVLTVAKDCESSDVCMNPGKSMNFGHGRIIRSYSSCCIEESCAIEVPKLMPVATKPNGIQCPGCFSPGESCVSDIVACTGDQNHCFKIVSSARIGGEHINVIMKVCATKNVCLAVEQGRASPVTGSDLFLKQGSCRPKASGGPQITGLLFPTISGFLLMKMVL</sequence>
<organism evidence="1 2">
    <name type="scientific">Sphaerodactylus townsendi</name>
    <dbReference type="NCBI Taxonomy" id="933632"/>
    <lineage>
        <taxon>Eukaryota</taxon>
        <taxon>Metazoa</taxon>
        <taxon>Chordata</taxon>
        <taxon>Craniata</taxon>
        <taxon>Vertebrata</taxon>
        <taxon>Euteleostomi</taxon>
        <taxon>Lepidosauria</taxon>
        <taxon>Squamata</taxon>
        <taxon>Bifurcata</taxon>
        <taxon>Gekkota</taxon>
        <taxon>Sphaerodactylidae</taxon>
        <taxon>Sphaerodactylus</taxon>
    </lineage>
</organism>
<accession>A0ACB8FV37</accession>
<comment type="caution">
    <text evidence="1">The sequence shown here is derived from an EMBL/GenBank/DDBJ whole genome shotgun (WGS) entry which is preliminary data.</text>
</comment>